<dbReference type="GO" id="GO:0005739">
    <property type="term" value="C:mitochondrion"/>
    <property type="evidence" value="ECO:0007669"/>
    <property type="project" value="UniProtKB-SubCell"/>
</dbReference>
<dbReference type="PANTHER" id="PTHR11851">
    <property type="entry name" value="METALLOPROTEASE"/>
    <property type="match status" value="1"/>
</dbReference>
<dbReference type="OrthoDB" id="10251424at2759"/>
<gene>
    <name evidence="9" type="ORF">PFLG_00916</name>
</gene>
<dbReference type="Proteomes" id="UP000054566">
    <property type="component" value="Unassembled WGS sequence"/>
</dbReference>
<dbReference type="PANTHER" id="PTHR11851:SF149">
    <property type="entry name" value="GH01077P"/>
    <property type="match status" value="1"/>
</dbReference>
<feature type="non-terminal residue" evidence="9">
    <location>
        <position position="264"/>
    </location>
</feature>
<comment type="subcellular location">
    <subcellularLocation>
        <location evidence="1">Mitochondrion</location>
    </subcellularLocation>
</comment>
<keyword evidence="3" id="KW-0479">Metal-binding</keyword>
<evidence type="ECO:0000259" key="8">
    <source>
        <dbReference type="Pfam" id="PF05193"/>
    </source>
</evidence>
<dbReference type="GO" id="GO:0006508">
    <property type="term" value="P:proteolysis"/>
    <property type="evidence" value="ECO:0007669"/>
    <property type="project" value="UniProtKB-KW"/>
</dbReference>
<accession>A0A0L0CXA5</accession>
<evidence type="ECO:0000256" key="7">
    <source>
        <dbReference type="ARBA" id="ARBA00023128"/>
    </source>
</evidence>
<reference evidence="10" key="2">
    <citation type="submission" date="2015-07" db="EMBL/GenBank/DDBJ databases">
        <title>The genome sequence of Plasmodium falciparum RAJ116.</title>
        <authorList>
            <consortium name="The Broad Institute Genome Sequencing Platform"/>
            <person name="Volkman S.K."/>
            <person name="Neafsey D.E."/>
            <person name="Dash A.P."/>
            <person name="Chitnis C.E."/>
            <person name="Hartl D.L."/>
            <person name="Young S.K."/>
            <person name="Kodira C.D."/>
            <person name="Zeng Q."/>
            <person name="Koehrsen M."/>
            <person name="Godfrey P."/>
            <person name="Alvarado L."/>
            <person name="Berlin A."/>
            <person name="Borenstein D."/>
            <person name="Chen Z."/>
            <person name="Engels R."/>
            <person name="Freedman E."/>
            <person name="Gellesch M."/>
            <person name="Goldberg J."/>
            <person name="Griggs A."/>
            <person name="Gujja S."/>
            <person name="Heiman D."/>
            <person name="Hepburn T."/>
            <person name="Howarth C."/>
            <person name="Jen D."/>
            <person name="Larson L."/>
            <person name="Lewis B."/>
            <person name="Mehta T."/>
            <person name="Park D."/>
            <person name="Pearson M."/>
            <person name="Roberts A."/>
            <person name="Saif S."/>
            <person name="Shea T."/>
            <person name="Shenoy N."/>
            <person name="Sisk P."/>
            <person name="Stolte C."/>
            <person name="Sykes S."/>
            <person name="Walk T."/>
            <person name="White J."/>
            <person name="Yandava C."/>
            <person name="Wirth D.F."/>
            <person name="Nusbaum C."/>
            <person name="Birren B."/>
        </authorList>
    </citation>
    <scope>NUCLEOTIDE SEQUENCE [LARGE SCALE GENOMIC DNA]</scope>
    <source>
        <strain evidence="10">RAJ116</strain>
    </source>
</reference>
<sequence>MDKVVEHYDILKEKEIENYGEAHLNAYTAREQTGILFIFDDNLIELEKHVILREMEEVEKCKDESFTILGPEENIKNMKRKDIIDYINKNYTSDRMVLCAVGDVQHEEIVKLAELNFNHLKTQEQKNNSIIHNNNDKPFFCGSEIIIRDDDSGPNAHVAVAFEGVPWNSPDSITFMLMQCIIGTYKKNEEGILPGKLSANRTVNNICNKMTVGCADYFTSFNTCYNNTGLFGFYVQCDEIAVEHALGELMFGVTSLSYSITDEE</sequence>
<evidence type="ECO:0000256" key="4">
    <source>
        <dbReference type="ARBA" id="ARBA00022801"/>
    </source>
</evidence>
<dbReference type="EMBL" id="GG664294">
    <property type="protein sequence ID" value="KNC36872.1"/>
    <property type="molecule type" value="Genomic_DNA"/>
</dbReference>
<evidence type="ECO:0000256" key="6">
    <source>
        <dbReference type="ARBA" id="ARBA00023049"/>
    </source>
</evidence>
<proteinExistence type="predicted"/>
<evidence type="ECO:0000256" key="2">
    <source>
        <dbReference type="ARBA" id="ARBA00022670"/>
    </source>
</evidence>
<keyword evidence="6" id="KW-0482">Metalloprotease</keyword>
<evidence type="ECO:0000256" key="5">
    <source>
        <dbReference type="ARBA" id="ARBA00022833"/>
    </source>
</evidence>
<dbReference type="InterPro" id="IPR011249">
    <property type="entry name" value="Metalloenz_LuxS/M16"/>
</dbReference>
<evidence type="ECO:0000313" key="10">
    <source>
        <dbReference type="Proteomes" id="UP000054566"/>
    </source>
</evidence>
<organism evidence="9 10">
    <name type="scientific">Plasmodium falciparum RAJ116</name>
    <dbReference type="NCBI Taxonomy" id="580058"/>
    <lineage>
        <taxon>Eukaryota</taxon>
        <taxon>Sar</taxon>
        <taxon>Alveolata</taxon>
        <taxon>Apicomplexa</taxon>
        <taxon>Aconoidasida</taxon>
        <taxon>Haemosporida</taxon>
        <taxon>Plasmodiidae</taxon>
        <taxon>Plasmodium</taxon>
        <taxon>Plasmodium (Laverania)</taxon>
    </lineage>
</organism>
<keyword evidence="5" id="KW-0862">Zinc</keyword>
<dbReference type="GO" id="GO:0046872">
    <property type="term" value="F:metal ion binding"/>
    <property type="evidence" value="ECO:0007669"/>
    <property type="project" value="UniProtKB-KW"/>
</dbReference>
<evidence type="ECO:0000256" key="1">
    <source>
        <dbReference type="ARBA" id="ARBA00004173"/>
    </source>
</evidence>
<reference evidence="10" key="1">
    <citation type="submission" date="2015-07" db="EMBL/GenBank/DDBJ databases">
        <title>Annotation of Plasmodium falciparum RAJ116.</title>
        <authorList>
            <consortium name="The Broad Institute Genome Sequencing Platform"/>
            <person name="Volkman S.K."/>
            <person name="Neafsey D.E."/>
            <person name="Dash A.P."/>
            <person name="Chitnis C.E."/>
            <person name="Hartl D.L."/>
            <person name="Young S.K."/>
            <person name="Zeng Q."/>
            <person name="Koehrsen M."/>
            <person name="Alvarado L."/>
            <person name="Berlin A."/>
            <person name="Borenstein D."/>
            <person name="Chapman S.B."/>
            <person name="Chen Z."/>
            <person name="Engels R."/>
            <person name="Freedman E."/>
            <person name="Gellesch M."/>
            <person name="Goldberg J."/>
            <person name="Griggs A."/>
            <person name="Gujja S."/>
            <person name="Heilman E.R."/>
            <person name="Heiman D.I."/>
            <person name="Howarth C."/>
            <person name="Jen D."/>
            <person name="Larson L."/>
            <person name="Mehta T."/>
            <person name="Neiman D."/>
            <person name="Park D."/>
            <person name="Pearson M."/>
            <person name="Roberts A."/>
            <person name="Saif S."/>
            <person name="Shea T."/>
            <person name="Shenoy N."/>
            <person name="Sisk P."/>
            <person name="Stolte C."/>
            <person name="Sykes S."/>
            <person name="Walk T."/>
            <person name="White J."/>
            <person name="Yandava C."/>
            <person name="Haas B."/>
            <person name="Henn M.R."/>
            <person name="Nusbaum C."/>
            <person name="Birren B."/>
        </authorList>
    </citation>
    <scope>NUCLEOTIDE SEQUENCE [LARGE SCALE GENOMIC DNA]</scope>
    <source>
        <strain evidence="10">RAJ116</strain>
    </source>
</reference>
<dbReference type="GO" id="GO:0008237">
    <property type="term" value="F:metallopeptidase activity"/>
    <property type="evidence" value="ECO:0007669"/>
    <property type="project" value="UniProtKB-KW"/>
</dbReference>
<dbReference type="SUPFAM" id="SSF63411">
    <property type="entry name" value="LuxS/MPP-like metallohydrolase"/>
    <property type="match status" value="2"/>
</dbReference>
<dbReference type="Pfam" id="PF05193">
    <property type="entry name" value="Peptidase_M16_C"/>
    <property type="match status" value="1"/>
</dbReference>
<feature type="domain" description="Peptidase M16 C-terminal" evidence="8">
    <location>
        <begin position="78"/>
        <end position="239"/>
    </location>
</feature>
<keyword evidence="7" id="KW-0496">Mitochondrion</keyword>
<dbReference type="InterPro" id="IPR007863">
    <property type="entry name" value="Peptidase_M16_C"/>
</dbReference>
<evidence type="ECO:0000313" key="9">
    <source>
        <dbReference type="EMBL" id="KNC36872.1"/>
    </source>
</evidence>
<name>A0A0L0CXA5_PLAFA</name>
<dbReference type="AlphaFoldDB" id="A0A0L0CXA5"/>
<dbReference type="Gene3D" id="3.30.830.10">
    <property type="entry name" value="Metalloenzyme, LuxS/M16 peptidase-like"/>
    <property type="match status" value="2"/>
</dbReference>
<dbReference type="InterPro" id="IPR050361">
    <property type="entry name" value="MPP/UQCRC_Complex"/>
</dbReference>
<keyword evidence="4" id="KW-0378">Hydrolase</keyword>
<evidence type="ECO:0000256" key="3">
    <source>
        <dbReference type="ARBA" id="ARBA00022723"/>
    </source>
</evidence>
<keyword evidence="2" id="KW-0645">Protease</keyword>
<protein>
    <submittedName>
        <fullName evidence="9">Organelle processing peptidase</fullName>
    </submittedName>
</protein>